<organism evidence="1 2">
    <name type="scientific">Roseiconus lacunae</name>
    <dbReference type="NCBI Taxonomy" id="2605694"/>
    <lineage>
        <taxon>Bacteria</taxon>
        <taxon>Pseudomonadati</taxon>
        <taxon>Planctomycetota</taxon>
        <taxon>Planctomycetia</taxon>
        <taxon>Pirellulales</taxon>
        <taxon>Pirellulaceae</taxon>
        <taxon>Roseiconus</taxon>
    </lineage>
</organism>
<accession>A0ABT7PHF2</accession>
<proteinExistence type="predicted"/>
<evidence type="ECO:0000313" key="1">
    <source>
        <dbReference type="EMBL" id="MDM4015932.1"/>
    </source>
</evidence>
<dbReference type="EMBL" id="JASZZN010000007">
    <property type="protein sequence ID" value="MDM4015932.1"/>
    <property type="molecule type" value="Genomic_DNA"/>
</dbReference>
<reference evidence="1 2" key="1">
    <citation type="submission" date="2023-06" db="EMBL/GenBank/DDBJ databases">
        <title>Roseiconus lacunae JC819 isolated from Gulf of Mannar region, Tamil Nadu.</title>
        <authorList>
            <person name="Pk S."/>
            <person name="Ch S."/>
            <person name="Ch V.R."/>
        </authorList>
    </citation>
    <scope>NUCLEOTIDE SEQUENCE [LARGE SCALE GENOMIC DNA]</scope>
    <source>
        <strain evidence="1 2">JC819</strain>
    </source>
</reference>
<protein>
    <submittedName>
        <fullName evidence="1">Uncharacterized protein</fullName>
    </submittedName>
</protein>
<dbReference type="Proteomes" id="UP001239462">
    <property type="component" value="Unassembled WGS sequence"/>
</dbReference>
<evidence type="ECO:0000313" key="2">
    <source>
        <dbReference type="Proteomes" id="UP001239462"/>
    </source>
</evidence>
<dbReference type="RefSeq" id="WP_149496182.1">
    <property type="nucleotide sequence ID" value="NZ_CP141221.1"/>
</dbReference>
<sequence length="149" mass="17407">MNLLQLLGLARLPAEADQLIPPQDRSIVYEHLWCSITLVNFSSPNRVCRWKRQWFAGSFAISQDRLIAFRGWRRMINLSFDDPRFREVMFSLDRQTLIIEHDASLFRDDWSGSIEYRFRIPDVLPVVEQLERVTVVAQSTMGVDFSEGS</sequence>
<name>A0ABT7PHF2_9BACT</name>
<keyword evidence="2" id="KW-1185">Reference proteome</keyword>
<comment type="caution">
    <text evidence="1">The sequence shown here is derived from an EMBL/GenBank/DDBJ whole genome shotgun (WGS) entry which is preliminary data.</text>
</comment>
<gene>
    <name evidence="1" type="ORF">QTN89_10855</name>
</gene>